<dbReference type="EMBL" id="GBRH01222642">
    <property type="protein sequence ID" value="JAD75253.1"/>
    <property type="molecule type" value="Transcribed_RNA"/>
</dbReference>
<organism evidence="3">
    <name type="scientific">Arundo donax</name>
    <name type="common">Giant reed</name>
    <name type="synonym">Donax arundinaceus</name>
    <dbReference type="NCBI Taxonomy" id="35708"/>
    <lineage>
        <taxon>Eukaryota</taxon>
        <taxon>Viridiplantae</taxon>
        <taxon>Streptophyta</taxon>
        <taxon>Embryophyta</taxon>
        <taxon>Tracheophyta</taxon>
        <taxon>Spermatophyta</taxon>
        <taxon>Magnoliopsida</taxon>
        <taxon>Liliopsida</taxon>
        <taxon>Poales</taxon>
        <taxon>Poaceae</taxon>
        <taxon>PACMAD clade</taxon>
        <taxon>Arundinoideae</taxon>
        <taxon>Arundineae</taxon>
        <taxon>Arundo</taxon>
    </lineage>
</organism>
<keyword evidence="2" id="KW-1133">Transmembrane helix</keyword>
<evidence type="ECO:0000256" key="2">
    <source>
        <dbReference type="SAM" id="Phobius"/>
    </source>
</evidence>
<name>A0A0A9CLC1_ARUDO</name>
<reference evidence="3" key="1">
    <citation type="submission" date="2014-09" db="EMBL/GenBank/DDBJ databases">
        <authorList>
            <person name="Magalhaes I.L.F."/>
            <person name="Oliveira U."/>
            <person name="Santos F.R."/>
            <person name="Vidigal T.H.D.A."/>
            <person name="Brescovit A.D."/>
            <person name="Santos A.J."/>
        </authorList>
    </citation>
    <scope>NUCLEOTIDE SEQUENCE</scope>
    <source>
        <tissue evidence="3">Shoot tissue taken approximately 20 cm above the soil surface</tissue>
    </source>
</reference>
<feature type="compositionally biased region" description="Polar residues" evidence="1">
    <location>
        <begin position="130"/>
        <end position="150"/>
    </location>
</feature>
<evidence type="ECO:0000256" key="1">
    <source>
        <dbReference type="SAM" id="MobiDB-lite"/>
    </source>
</evidence>
<evidence type="ECO:0000313" key="3">
    <source>
        <dbReference type="EMBL" id="JAD75253.1"/>
    </source>
</evidence>
<feature type="region of interest" description="Disordered" evidence="1">
    <location>
        <begin position="101"/>
        <end position="157"/>
    </location>
</feature>
<proteinExistence type="predicted"/>
<feature type="compositionally biased region" description="Polar residues" evidence="1">
    <location>
        <begin position="101"/>
        <end position="118"/>
    </location>
</feature>
<protein>
    <submittedName>
        <fullName evidence="3">Uncharacterized protein</fullName>
    </submittedName>
</protein>
<dbReference type="AlphaFoldDB" id="A0A0A9CLC1"/>
<reference evidence="3" key="2">
    <citation type="journal article" date="2015" name="Data Brief">
        <title>Shoot transcriptome of the giant reed, Arundo donax.</title>
        <authorList>
            <person name="Barrero R.A."/>
            <person name="Guerrero F.D."/>
            <person name="Moolhuijzen P."/>
            <person name="Goolsby J.A."/>
            <person name="Tidwell J."/>
            <person name="Bellgard S.E."/>
            <person name="Bellgard M.I."/>
        </authorList>
    </citation>
    <scope>NUCLEOTIDE SEQUENCE</scope>
    <source>
        <tissue evidence="3">Shoot tissue taken approximately 20 cm above the soil surface</tissue>
    </source>
</reference>
<keyword evidence="2" id="KW-0812">Transmembrane</keyword>
<keyword evidence="2" id="KW-0472">Membrane</keyword>
<feature type="transmembrane region" description="Helical" evidence="2">
    <location>
        <begin position="41"/>
        <end position="63"/>
    </location>
</feature>
<sequence>MPLFQTVIRGRSFGTFLIPKSRKSRYNTATKNMHPPRVFDLFPVLPGLLNFLIILISQSYTYLDQSLSLRLSRSYRKPIYSELDRELEFGQRKHESAITMKQENMRSSLKSSLPQSLFSKKDMGGMVSLPNFSRTKLRPRSQSGISSSPPTRIPRTE</sequence>
<accession>A0A0A9CLC1</accession>